<organism evidence="3 4">
    <name type="scientific">Mucilaginibacter dorajii</name>
    <dbReference type="NCBI Taxonomy" id="692994"/>
    <lineage>
        <taxon>Bacteria</taxon>
        <taxon>Pseudomonadati</taxon>
        <taxon>Bacteroidota</taxon>
        <taxon>Sphingobacteriia</taxon>
        <taxon>Sphingobacteriales</taxon>
        <taxon>Sphingobacteriaceae</taxon>
        <taxon>Mucilaginibacter</taxon>
    </lineage>
</organism>
<dbReference type="Pfam" id="PF01757">
    <property type="entry name" value="Acyl_transf_3"/>
    <property type="match status" value="1"/>
</dbReference>
<evidence type="ECO:0000259" key="2">
    <source>
        <dbReference type="Pfam" id="PF01757"/>
    </source>
</evidence>
<dbReference type="EMBL" id="BAAAZC010000009">
    <property type="protein sequence ID" value="GAA3967001.1"/>
    <property type="molecule type" value="Genomic_DNA"/>
</dbReference>
<keyword evidence="1" id="KW-0812">Transmembrane</keyword>
<keyword evidence="1" id="KW-0472">Membrane</keyword>
<feature type="transmembrane region" description="Helical" evidence="1">
    <location>
        <begin position="21"/>
        <end position="40"/>
    </location>
</feature>
<proteinExistence type="predicted"/>
<keyword evidence="1" id="KW-1133">Transmembrane helix</keyword>
<feature type="transmembrane region" description="Helical" evidence="1">
    <location>
        <begin position="46"/>
        <end position="66"/>
    </location>
</feature>
<dbReference type="InterPro" id="IPR002656">
    <property type="entry name" value="Acyl_transf_3_dom"/>
</dbReference>
<comment type="caution">
    <text evidence="3">The sequence shown here is derived from an EMBL/GenBank/DDBJ whole genome shotgun (WGS) entry which is preliminary data.</text>
</comment>
<feature type="transmembrane region" description="Helical" evidence="1">
    <location>
        <begin position="185"/>
        <end position="206"/>
    </location>
</feature>
<evidence type="ECO:0000313" key="4">
    <source>
        <dbReference type="Proteomes" id="UP001500742"/>
    </source>
</evidence>
<reference evidence="4" key="1">
    <citation type="journal article" date="2019" name="Int. J. Syst. Evol. Microbiol.">
        <title>The Global Catalogue of Microorganisms (GCM) 10K type strain sequencing project: providing services to taxonomists for standard genome sequencing and annotation.</title>
        <authorList>
            <consortium name="The Broad Institute Genomics Platform"/>
            <consortium name="The Broad Institute Genome Sequencing Center for Infectious Disease"/>
            <person name="Wu L."/>
            <person name="Ma J."/>
        </authorList>
    </citation>
    <scope>NUCLEOTIDE SEQUENCE [LARGE SCALE GENOMIC DNA]</scope>
    <source>
        <strain evidence="4">JCM 16601</strain>
    </source>
</reference>
<gene>
    <name evidence="3" type="ORF">GCM10022210_14490</name>
</gene>
<feature type="transmembrane region" description="Helical" evidence="1">
    <location>
        <begin position="161"/>
        <end position="179"/>
    </location>
</feature>
<dbReference type="Proteomes" id="UP001500742">
    <property type="component" value="Unassembled WGS sequence"/>
</dbReference>
<accession>A0ABP7PK83</accession>
<feature type="transmembrane region" description="Helical" evidence="1">
    <location>
        <begin position="119"/>
        <end position="140"/>
    </location>
</feature>
<sequence length="227" mass="25522">MRMAILFPVLLYFLKLKPAKAFIILFTVSIIAMVVIAFNIEPSFGFLNSFSYTLYYFYIFFVGGLIARYQQALTLFYSSLSPNKKIVSIIGAILLYNYSNFIPSLLVNKHLPAMAIEPVSTMVGDLLTAIASYYLIIAAISTSNNKVLISKIPLFFGKISYSLYLIHLPTLAFIYFTLYGKISTPIILCIGFIVSLLLAAIFNKYVEKPAMGMSKHNLLNNQAEKRL</sequence>
<keyword evidence="4" id="KW-1185">Reference proteome</keyword>
<feature type="transmembrane region" description="Helical" evidence="1">
    <location>
        <begin position="86"/>
        <end position="107"/>
    </location>
</feature>
<evidence type="ECO:0000313" key="3">
    <source>
        <dbReference type="EMBL" id="GAA3967001.1"/>
    </source>
</evidence>
<name>A0ABP7PK83_9SPHI</name>
<feature type="domain" description="Acyltransferase 3" evidence="2">
    <location>
        <begin position="3"/>
        <end position="202"/>
    </location>
</feature>
<protein>
    <recommendedName>
        <fullName evidence="2">Acyltransferase 3 domain-containing protein</fullName>
    </recommendedName>
</protein>
<evidence type="ECO:0000256" key="1">
    <source>
        <dbReference type="SAM" id="Phobius"/>
    </source>
</evidence>